<reference evidence="14 15" key="1">
    <citation type="submission" date="2023-09" db="EMBL/GenBank/DDBJ databases">
        <authorList>
            <person name="Rey-Velasco X."/>
        </authorList>
    </citation>
    <scope>NUCLEOTIDE SEQUENCE [LARGE SCALE GENOMIC DNA]</scope>
    <source>
        <strain evidence="14 15">F158</strain>
    </source>
</reference>
<keyword evidence="10 12" id="KW-0408">Iron</keyword>
<feature type="transmembrane region" description="Helical" evidence="12">
    <location>
        <begin position="415"/>
        <end position="434"/>
    </location>
</feature>
<sequence length="477" mass="52463">MDTFLGFDAVLLARIQFGFTVAFHFIFPAFSIGLASYLAVLNALWLRRRDPAYLALFKYWLKIFAISFAMGVVSGIVMSYQFGTNWSAYADLTGPVLGPLMAYEVLTAFFLEAGFLGIMLFGREKVGDGLHMFACLMVAVGTAISASWIISVNSWMHTPQGYIIGDTGQFLPEDWFEVIFNPSFPYRLAHSLTAAYLTTAFVVGGVGAFHLLRGHRVNRAVRIMFSMSMWMAALVAPVQIFLGDAHGLNTLEHQPAKVMAMEGHFESHPDGAPLILFGLPDQEAGEMRYAVEIPNLSSLILKHDWDAPLAGLDTIPDDEEPPVAIVFWTFRVMIAIGMAMLGIGLWSLWARWRGTLYTQRWLHRGALLMAPSGFVAVTAGWMTTEVGRQPYTVYGLLRTADSVSPLGAQAVGTSLIAFIVIYFTVFGAGALYILRLMSRPPEPDERGVRVEPGPIRTSGITPAAQEQDTSAVQKPAE</sequence>
<feature type="transmembrane region" description="Helical" evidence="12">
    <location>
        <begin position="21"/>
        <end position="47"/>
    </location>
</feature>
<evidence type="ECO:0000256" key="6">
    <source>
        <dbReference type="ARBA" id="ARBA00022692"/>
    </source>
</evidence>
<evidence type="ECO:0000256" key="7">
    <source>
        <dbReference type="ARBA" id="ARBA00022723"/>
    </source>
</evidence>
<evidence type="ECO:0000256" key="5">
    <source>
        <dbReference type="ARBA" id="ARBA00022617"/>
    </source>
</evidence>
<dbReference type="Proteomes" id="UP001265259">
    <property type="component" value="Unassembled WGS sequence"/>
</dbReference>
<gene>
    <name evidence="14" type="ORF">RM543_08385</name>
</gene>
<evidence type="ECO:0000313" key="14">
    <source>
        <dbReference type="EMBL" id="MDT0682701.1"/>
    </source>
</evidence>
<comment type="subcellular location">
    <subcellularLocation>
        <location evidence="12">Cell inner membrane</location>
    </subcellularLocation>
    <subcellularLocation>
        <location evidence="1">Cell membrane</location>
        <topology evidence="1">Multi-pass membrane protein</topology>
    </subcellularLocation>
</comment>
<dbReference type="EMBL" id="JAVRHL010000002">
    <property type="protein sequence ID" value="MDT0682701.1"/>
    <property type="molecule type" value="Genomic_DNA"/>
</dbReference>
<feature type="transmembrane region" description="Helical" evidence="12">
    <location>
        <begin position="361"/>
        <end position="382"/>
    </location>
</feature>
<keyword evidence="4 12" id="KW-1003">Cell membrane</keyword>
<feature type="transmembrane region" description="Helical" evidence="12">
    <location>
        <begin position="59"/>
        <end position="80"/>
    </location>
</feature>
<keyword evidence="8 12" id="KW-0249">Electron transport</keyword>
<evidence type="ECO:0000256" key="13">
    <source>
        <dbReference type="SAM" id="MobiDB-lite"/>
    </source>
</evidence>
<keyword evidence="6 12" id="KW-0812">Transmembrane</keyword>
<evidence type="ECO:0000256" key="2">
    <source>
        <dbReference type="ARBA" id="ARBA00009819"/>
    </source>
</evidence>
<evidence type="ECO:0000256" key="8">
    <source>
        <dbReference type="ARBA" id="ARBA00022982"/>
    </source>
</evidence>
<dbReference type="PANTHER" id="PTHR30365">
    <property type="entry name" value="CYTOCHROME D UBIQUINOL OXIDASE"/>
    <property type="match status" value="1"/>
</dbReference>
<feature type="transmembrane region" description="Helical" evidence="12">
    <location>
        <begin position="325"/>
        <end position="349"/>
    </location>
</feature>
<keyword evidence="9 12" id="KW-1133">Transmembrane helix</keyword>
<proteinExistence type="inferred from homology"/>
<evidence type="ECO:0000313" key="15">
    <source>
        <dbReference type="Proteomes" id="UP001265259"/>
    </source>
</evidence>
<evidence type="ECO:0000256" key="9">
    <source>
        <dbReference type="ARBA" id="ARBA00022989"/>
    </source>
</evidence>
<comment type="caution">
    <text evidence="14">The sequence shown here is derived from an EMBL/GenBank/DDBJ whole genome shotgun (WGS) entry which is preliminary data.</text>
</comment>
<keyword evidence="5 12" id="KW-0349">Heme</keyword>
<evidence type="ECO:0000256" key="3">
    <source>
        <dbReference type="ARBA" id="ARBA00022448"/>
    </source>
</evidence>
<feature type="transmembrane region" description="Helical" evidence="12">
    <location>
        <begin position="129"/>
        <end position="150"/>
    </location>
</feature>
<feature type="transmembrane region" description="Helical" evidence="12">
    <location>
        <begin position="193"/>
        <end position="212"/>
    </location>
</feature>
<dbReference type="InterPro" id="IPR002585">
    <property type="entry name" value="Cyt-d_ubiquinol_oxidase_su_1"/>
</dbReference>
<keyword evidence="7 12" id="KW-0479">Metal-binding</keyword>
<feature type="compositionally biased region" description="Polar residues" evidence="13">
    <location>
        <begin position="458"/>
        <end position="477"/>
    </location>
</feature>
<keyword evidence="15" id="KW-1185">Reference proteome</keyword>
<comment type="similarity">
    <text evidence="2 12">Belongs to the cytochrome ubiquinol oxidase subunit 1 family.</text>
</comment>
<feature type="transmembrane region" description="Helical" evidence="12">
    <location>
        <begin position="224"/>
        <end position="242"/>
    </location>
</feature>
<feature type="transmembrane region" description="Helical" evidence="12">
    <location>
        <begin position="100"/>
        <end position="122"/>
    </location>
</feature>
<evidence type="ECO:0000256" key="1">
    <source>
        <dbReference type="ARBA" id="ARBA00004651"/>
    </source>
</evidence>
<dbReference type="PANTHER" id="PTHR30365:SF14">
    <property type="entry name" value="CYTOCHROME BD MENAQUINOL OXIDASE SUBUNIT I-RELATED"/>
    <property type="match status" value="1"/>
</dbReference>
<dbReference type="RefSeq" id="WP_311690506.1">
    <property type="nucleotide sequence ID" value="NZ_JAVRHL010000002.1"/>
</dbReference>
<keyword evidence="3 12" id="KW-0813">Transport</keyword>
<keyword evidence="11 12" id="KW-0472">Membrane</keyword>
<organism evidence="14 15">
    <name type="scientific">Tropicimonas omnivorans</name>
    <dbReference type="NCBI Taxonomy" id="3075590"/>
    <lineage>
        <taxon>Bacteria</taxon>
        <taxon>Pseudomonadati</taxon>
        <taxon>Pseudomonadota</taxon>
        <taxon>Alphaproteobacteria</taxon>
        <taxon>Rhodobacterales</taxon>
        <taxon>Roseobacteraceae</taxon>
        <taxon>Tropicimonas</taxon>
    </lineage>
</organism>
<accession>A0ABU3DG55</accession>
<evidence type="ECO:0000256" key="12">
    <source>
        <dbReference type="PIRNR" id="PIRNR006446"/>
    </source>
</evidence>
<evidence type="ECO:0000256" key="11">
    <source>
        <dbReference type="ARBA" id="ARBA00023136"/>
    </source>
</evidence>
<feature type="region of interest" description="Disordered" evidence="13">
    <location>
        <begin position="441"/>
        <end position="477"/>
    </location>
</feature>
<dbReference type="PIRSF" id="PIRSF006446">
    <property type="entry name" value="Cyt_quinol_oxidase_1"/>
    <property type="match status" value="1"/>
</dbReference>
<evidence type="ECO:0000256" key="10">
    <source>
        <dbReference type="ARBA" id="ARBA00023004"/>
    </source>
</evidence>
<dbReference type="Pfam" id="PF01654">
    <property type="entry name" value="Cyt_bd_oxida_I"/>
    <property type="match status" value="1"/>
</dbReference>
<protein>
    <submittedName>
        <fullName evidence="14">Cytochrome ubiquinol oxidase subunit I</fullName>
    </submittedName>
</protein>
<name>A0ABU3DG55_9RHOB</name>
<evidence type="ECO:0000256" key="4">
    <source>
        <dbReference type="ARBA" id="ARBA00022475"/>
    </source>
</evidence>